<gene>
    <name evidence="3" type="ORF">RJ639_040998</name>
</gene>
<dbReference type="InterPro" id="IPR041577">
    <property type="entry name" value="RT_RNaseH_2"/>
</dbReference>
<accession>A0AA89B3F1</accession>
<proteinExistence type="predicted"/>
<evidence type="ECO:0000259" key="2">
    <source>
        <dbReference type="Pfam" id="PF17919"/>
    </source>
</evidence>
<feature type="region of interest" description="Disordered" evidence="1">
    <location>
        <begin position="238"/>
        <end position="266"/>
    </location>
</feature>
<keyword evidence="4" id="KW-1185">Reference proteome</keyword>
<dbReference type="AlphaFoldDB" id="A0AA89B3F1"/>
<reference evidence="3" key="1">
    <citation type="submission" date="2022-12" db="EMBL/GenBank/DDBJ databases">
        <title>Draft genome assemblies for two species of Escallonia (Escalloniales).</title>
        <authorList>
            <person name="Chanderbali A."/>
            <person name="Dervinis C."/>
            <person name="Anghel I."/>
            <person name="Soltis D."/>
            <person name="Soltis P."/>
            <person name="Zapata F."/>
        </authorList>
    </citation>
    <scope>NUCLEOTIDE SEQUENCE</scope>
    <source>
        <strain evidence="3">UCBG64.0493</strain>
        <tissue evidence="3">Leaf</tissue>
    </source>
</reference>
<name>A0AA89B3F1_9ASTE</name>
<dbReference type="PANTHER" id="PTHR48475:SF2">
    <property type="entry name" value="RIBONUCLEASE H"/>
    <property type="match status" value="1"/>
</dbReference>
<evidence type="ECO:0000313" key="3">
    <source>
        <dbReference type="EMBL" id="KAK3026310.1"/>
    </source>
</evidence>
<feature type="region of interest" description="Disordered" evidence="1">
    <location>
        <begin position="377"/>
        <end position="401"/>
    </location>
</feature>
<evidence type="ECO:0000313" key="4">
    <source>
        <dbReference type="Proteomes" id="UP001188597"/>
    </source>
</evidence>
<dbReference type="PANTHER" id="PTHR48475">
    <property type="entry name" value="RIBONUCLEASE H"/>
    <property type="match status" value="1"/>
</dbReference>
<organism evidence="3 4">
    <name type="scientific">Escallonia herrerae</name>
    <dbReference type="NCBI Taxonomy" id="1293975"/>
    <lineage>
        <taxon>Eukaryota</taxon>
        <taxon>Viridiplantae</taxon>
        <taxon>Streptophyta</taxon>
        <taxon>Embryophyta</taxon>
        <taxon>Tracheophyta</taxon>
        <taxon>Spermatophyta</taxon>
        <taxon>Magnoliopsida</taxon>
        <taxon>eudicotyledons</taxon>
        <taxon>Gunneridae</taxon>
        <taxon>Pentapetalae</taxon>
        <taxon>asterids</taxon>
        <taxon>campanulids</taxon>
        <taxon>Escalloniales</taxon>
        <taxon>Escalloniaceae</taxon>
        <taxon>Escallonia</taxon>
    </lineage>
</organism>
<feature type="region of interest" description="Disordered" evidence="1">
    <location>
        <begin position="310"/>
        <end position="331"/>
    </location>
</feature>
<feature type="domain" description="Reverse transcriptase/retrotransposon-derived protein RNase H-like" evidence="2">
    <location>
        <begin position="565"/>
        <end position="663"/>
    </location>
</feature>
<dbReference type="EMBL" id="JAVXUP010000506">
    <property type="protein sequence ID" value="KAK3026310.1"/>
    <property type="molecule type" value="Genomic_DNA"/>
</dbReference>
<dbReference type="SUPFAM" id="SSF56672">
    <property type="entry name" value="DNA/RNA polymerases"/>
    <property type="match status" value="1"/>
</dbReference>
<protein>
    <recommendedName>
        <fullName evidence="2">Reverse transcriptase/retrotransposon-derived protein RNase H-like domain-containing protein</fullName>
    </recommendedName>
</protein>
<sequence>MNGVNPVQNRNAEARLERGLLKRVHHVGPVGRQSPLERPAATATEDTAYAEEVDGRRSGGDASLDLRHLAELFLKSHARKEVLDSCLDGLVRAFVDATHGFQKMRLNCIERWNSGFASMAREMARNVFPATATEERTNLEVATTTVAQTTTVAIPTIPAVISPFVAAISAPETVVPPAVTITPPSESTALPPFQTFGTFEPFTTGVIHTTPPVVNNEADLMAVMQQSIEQLQAVVNKPLPKPEPRVSKTPELTNQHVTPGEDGSPMMKDVTQGLGGKKKALIKLILAKTLIIILVNIMLNDIPVPRSSLGDHSLRDQKPKHLKWPKPMRMPTDKRDAQLYCHFHKDHGHTTEECKVLQREIENVIAKGHLKQIVKANEHQGGRQGRSQRRHEESGPVKLPRIPNTISFDDTDLKEIITLHDDALVISLQIDAFVIKLILVDTGASAPVEGVIPLTVVARKHPIQATQSIDFLVVKVKSAYNGILGRAGLNKLQIVPSTFHLCMKFPTPNAIGMVKGDQAVARKCYMASCRVEEALAIEDQRDEHTFRRAEPVEELALKNIKNFEWTAECQASFEALKSYLSAPLLLSKPLVGEELFLYLAITDSAVSAVLVREQDSKQLPIYYVSKVLQGAKLRYPDTEKLVFSLLVTARKLRPYFQSHSITVLTDKPLRRILHKPDVSGRLVPWSIELGEFDIRYRPCPSIKGQALADFIVECTLPLKTRNSCPRKSDLLRRPSMLMVLPMQAGVELA</sequence>
<evidence type="ECO:0000256" key="1">
    <source>
        <dbReference type="SAM" id="MobiDB-lite"/>
    </source>
</evidence>
<comment type="caution">
    <text evidence="3">The sequence shown here is derived from an EMBL/GenBank/DDBJ whole genome shotgun (WGS) entry which is preliminary data.</text>
</comment>
<dbReference type="InterPro" id="IPR043502">
    <property type="entry name" value="DNA/RNA_pol_sf"/>
</dbReference>
<dbReference type="Pfam" id="PF17919">
    <property type="entry name" value="RT_RNaseH_2"/>
    <property type="match status" value="1"/>
</dbReference>
<dbReference type="Proteomes" id="UP001188597">
    <property type="component" value="Unassembled WGS sequence"/>
</dbReference>